<evidence type="ECO:0000313" key="1">
    <source>
        <dbReference type="EMBL" id="GAW83911.1"/>
    </source>
</evidence>
<dbReference type="AlphaFoldDB" id="A0A1Y1JN63"/>
<name>A0A1Y1JN63_PLAGO</name>
<dbReference type="EMBL" id="BDQF01000023">
    <property type="protein sequence ID" value="GAW83911.1"/>
    <property type="molecule type" value="Genomic_DNA"/>
</dbReference>
<evidence type="ECO:0000313" key="2">
    <source>
        <dbReference type="Proteomes" id="UP000195521"/>
    </source>
</evidence>
<keyword evidence="2" id="KW-1185">Reference proteome</keyword>
<dbReference type="Proteomes" id="UP000195521">
    <property type="component" value="Unassembled WGS sequence"/>
</dbReference>
<gene>
    <name evidence="1" type="ORF">PGO_000060</name>
</gene>
<proteinExistence type="predicted"/>
<reference evidence="2" key="1">
    <citation type="submission" date="2017-04" db="EMBL/GenBank/DDBJ databases">
        <title>Plasmodium gonderi genome.</title>
        <authorList>
            <person name="Arisue N."/>
            <person name="Honma H."/>
            <person name="Kawai S."/>
            <person name="Tougan T."/>
            <person name="Tanabe K."/>
            <person name="Horii T."/>
        </authorList>
    </citation>
    <scope>NUCLEOTIDE SEQUENCE [LARGE SCALE GENOMIC DNA]</scope>
    <source>
        <strain evidence="2">ATCC 30045</strain>
    </source>
</reference>
<dbReference type="RefSeq" id="XP_028546500.1">
    <property type="nucleotide sequence ID" value="XM_028690699.1"/>
</dbReference>
<protein>
    <recommendedName>
        <fullName evidence="3">Variable surface protein</fullName>
    </recommendedName>
</protein>
<dbReference type="GeneID" id="39744719"/>
<comment type="caution">
    <text evidence="1">The sequence shown here is derived from an EMBL/GenBank/DDBJ whole genome shotgun (WGS) entry which is preliminary data.</text>
</comment>
<evidence type="ECO:0008006" key="3">
    <source>
        <dbReference type="Google" id="ProtNLM"/>
    </source>
</evidence>
<organism evidence="1 2">
    <name type="scientific">Plasmodium gonderi</name>
    <dbReference type="NCBI Taxonomy" id="77519"/>
    <lineage>
        <taxon>Eukaryota</taxon>
        <taxon>Sar</taxon>
        <taxon>Alveolata</taxon>
        <taxon>Apicomplexa</taxon>
        <taxon>Aconoidasida</taxon>
        <taxon>Haemosporida</taxon>
        <taxon>Plasmodiidae</taxon>
        <taxon>Plasmodium</taxon>
        <taxon>Plasmodium (Plasmodium)</taxon>
    </lineage>
</organism>
<accession>A0A1Y1JN63</accession>
<sequence length="120" mass="14134">MNELHESLISSTVYCLIEKYNTLISNLKPSQDYFLLELFNISCQIENNIYIYYNKCRTKFTENDCLKESTAYITYFNGITRIRHVLDETMNQKENSLNFFPTSNTNKKVTITIVLVHITI</sequence>